<feature type="transmembrane region" description="Helical" evidence="1">
    <location>
        <begin position="12"/>
        <end position="34"/>
    </location>
</feature>
<dbReference type="PATRIC" id="fig|1544416.3.peg.1670"/>
<feature type="transmembrane region" description="Helical" evidence="1">
    <location>
        <begin position="177"/>
        <end position="196"/>
    </location>
</feature>
<dbReference type="Proteomes" id="UP000050517">
    <property type="component" value="Unassembled WGS sequence"/>
</dbReference>
<dbReference type="RefSeq" id="WP_055122773.1">
    <property type="nucleotide sequence ID" value="NZ_LKST01000003.1"/>
</dbReference>
<keyword evidence="3" id="KW-1185">Reference proteome</keyword>
<protein>
    <recommendedName>
        <fullName evidence="4">ABC-2 family transporter protein</fullName>
    </recommendedName>
</protein>
<keyword evidence="1" id="KW-0812">Transmembrane</keyword>
<feature type="transmembrane region" description="Helical" evidence="1">
    <location>
        <begin position="54"/>
        <end position="72"/>
    </location>
</feature>
<feature type="transmembrane region" description="Helical" evidence="1">
    <location>
        <begin position="84"/>
        <end position="106"/>
    </location>
</feature>
<evidence type="ECO:0000313" key="3">
    <source>
        <dbReference type="Proteomes" id="UP000050517"/>
    </source>
</evidence>
<evidence type="ECO:0000313" key="2">
    <source>
        <dbReference type="EMBL" id="KQB83596.1"/>
    </source>
</evidence>
<dbReference type="AlphaFoldDB" id="A0A0Q0TX86"/>
<keyword evidence="1" id="KW-0472">Membrane</keyword>
<keyword evidence="1" id="KW-1133">Transmembrane helix</keyword>
<comment type="caution">
    <text evidence="2">The sequence shown here is derived from an EMBL/GenBank/DDBJ whole genome shotgun (WGS) entry which is preliminary data.</text>
</comment>
<accession>A0A0Q0TX86</accession>
<evidence type="ECO:0000256" key="1">
    <source>
        <dbReference type="SAM" id="Phobius"/>
    </source>
</evidence>
<reference evidence="2 3" key="1">
    <citation type="submission" date="2015-10" db="EMBL/GenBank/DDBJ databases">
        <title>Corynebacteirum lowii and Corynebacterium oculi species nova, derived from human clinical disease and and emended description of Corynebacterium mastiditis.</title>
        <authorList>
            <person name="Bernard K."/>
            <person name="Pacheco A.L."/>
            <person name="Mcdougall C."/>
            <person name="Burtx T."/>
            <person name="Weibe D."/>
            <person name="Tyler S."/>
            <person name="Olson A.B."/>
            <person name="Cnockaert M."/>
            <person name="Eguchi H."/>
            <person name="Kuwahara T."/>
            <person name="Nakayama-Imaohji H."/>
            <person name="Boudewijins M."/>
            <person name="Van Hoecke F."/>
            <person name="Bernier A.-M."/>
            <person name="Vandamme P."/>
        </authorList>
    </citation>
    <scope>NUCLEOTIDE SEQUENCE [LARGE SCALE GENOMIC DNA]</scope>
    <source>
        <strain evidence="2 3">NML 130210</strain>
    </source>
</reference>
<feature type="transmembrane region" description="Helical" evidence="1">
    <location>
        <begin position="118"/>
        <end position="138"/>
    </location>
</feature>
<gene>
    <name evidence="2" type="ORF">Cocul_01666</name>
</gene>
<dbReference type="STRING" id="1544416.Cocul_01666"/>
<dbReference type="EMBL" id="LKST01000003">
    <property type="protein sequence ID" value="KQB83596.1"/>
    <property type="molecule type" value="Genomic_DNA"/>
</dbReference>
<proteinExistence type="predicted"/>
<sequence>MSGVVRGFMHVRGIPATLVLVLVAMTASVALATVSVGVSVEPGQPTRAVGAPEIFPAFLAMCLPLVCVPRFSGREAVGSLCSRVVHTIFSLGVGFLPSLAAVAWHLYVDARYTGIPPLLPLLGTPVVLGLLGVVALYAAGAVWSVLAPGALMVTIVLAQHLAPEAAFSQYFSTAKEWVIPWELCLVLLALATGLAWRRHSLPPGAI</sequence>
<evidence type="ECO:0008006" key="4">
    <source>
        <dbReference type="Google" id="ProtNLM"/>
    </source>
</evidence>
<name>A0A0Q0TX86_9CORY</name>
<organism evidence="2 3">
    <name type="scientific">Corynebacterium oculi</name>
    <dbReference type="NCBI Taxonomy" id="1544416"/>
    <lineage>
        <taxon>Bacteria</taxon>
        <taxon>Bacillati</taxon>
        <taxon>Actinomycetota</taxon>
        <taxon>Actinomycetes</taxon>
        <taxon>Mycobacteriales</taxon>
        <taxon>Corynebacteriaceae</taxon>
        <taxon>Corynebacterium</taxon>
    </lineage>
</organism>
<feature type="transmembrane region" description="Helical" evidence="1">
    <location>
        <begin position="145"/>
        <end position="162"/>
    </location>
</feature>